<evidence type="ECO:0000313" key="5">
    <source>
        <dbReference type="Proteomes" id="UP000003835"/>
    </source>
</evidence>
<evidence type="ECO:0000313" key="4">
    <source>
        <dbReference type="EMBL" id="EDX71158.1"/>
    </source>
</evidence>
<protein>
    <recommendedName>
        <fullName evidence="3">Response regulatory domain-containing protein</fullName>
    </recommendedName>
</protein>
<dbReference type="Proteomes" id="UP000003835">
    <property type="component" value="Unassembled WGS sequence"/>
</dbReference>
<dbReference type="eggNOG" id="COG0745">
    <property type="taxonomic scope" value="Bacteria"/>
</dbReference>
<dbReference type="Gene3D" id="3.40.50.2300">
    <property type="match status" value="1"/>
</dbReference>
<dbReference type="InterPro" id="IPR001789">
    <property type="entry name" value="Sig_transdc_resp-reg_receiver"/>
</dbReference>
<keyword evidence="1" id="KW-0597">Phosphoprotein</keyword>
<reference evidence="4 5" key="1">
    <citation type="submission" date="2008-07" db="EMBL/GenBank/DDBJ databases">
        <authorList>
            <person name="Tandeau de Marsac N."/>
            <person name="Ferriera S."/>
            <person name="Johnson J."/>
            <person name="Kravitz S."/>
            <person name="Beeson K."/>
            <person name="Sutton G."/>
            <person name="Rogers Y.-H."/>
            <person name="Friedman R."/>
            <person name="Frazier M."/>
            <person name="Venter J.C."/>
        </authorList>
    </citation>
    <scope>NUCLEOTIDE SEQUENCE [LARGE SCALE GENOMIC DNA]</scope>
    <source>
        <strain evidence="4 5">PCC 7420</strain>
    </source>
</reference>
<dbReference type="SUPFAM" id="SSF52172">
    <property type="entry name" value="CheY-like"/>
    <property type="match status" value="1"/>
</dbReference>
<dbReference type="AlphaFoldDB" id="B4W3M5"/>
<dbReference type="STRING" id="118168.MC7420_2719"/>
<evidence type="ECO:0000256" key="1">
    <source>
        <dbReference type="ARBA" id="ARBA00022553"/>
    </source>
</evidence>
<comment type="caution">
    <text evidence="2">Lacks conserved residue(s) required for the propagation of feature annotation.</text>
</comment>
<dbReference type="EMBL" id="DS989875">
    <property type="protein sequence ID" value="EDX71158.1"/>
    <property type="molecule type" value="Genomic_DNA"/>
</dbReference>
<accession>B4W3M5</accession>
<gene>
    <name evidence="4" type="ORF">MC7420_2719</name>
</gene>
<evidence type="ECO:0000259" key="3">
    <source>
        <dbReference type="PROSITE" id="PS50110"/>
    </source>
</evidence>
<proteinExistence type="predicted"/>
<evidence type="ECO:0000256" key="2">
    <source>
        <dbReference type="PROSITE-ProRule" id="PRU00169"/>
    </source>
</evidence>
<dbReference type="HOGENOM" id="CLU_000445_69_17_3"/>
<dbReference type="SMART" id="SM00448">
    <property type="entry name" value="REC"/>
    <property type="match status" value="1"/>
</dbReference>
<name>B4W3M5_9CYAN</name>
<sequence>MNHNFKNRRILVVDHNADSRELLSIIFEQEEANVLTVTGAREALEVFEDFQPDILLCELLLPEEDGYWLIRQIRGLETKPGYHVTAIAVTVAATEQNRQLALTAGFDSHIAKPLKVDDLLAIAAILEQGKFCPQLAQ</sequence>
<dbReference type="InterPro" id="IPR050595">
    <property type="entry name" value="Bact_response_regulator"/>
</dbReference>
<dbReference type="OrthoDB" id="511602at2"/>
<keyword evidence="5" id="KW-1185">Reference proteome</keyword>
<dbReference type="InterPro" id="IPR011006">
    <property type="entry name" value="CheY-like_superfamily"/>
</dbReference>
<feature type="domain" description="Response regulatory" evidence="3">
    <location>
        <begin position="9"/>
        <end position="127"/>
    </location>
</feature>
<dbReference type="PROSITE" id="PS50110">
    <property type="entry name" value="RESPONSE_REGULATORY"/>
    <property type="match status" value="1"/>
</dbReference>
<dbReference type="GO" id="GO:0000160">
    <property type="term" value="P:phosphorelay signal transduction system"/>
    <property type="evidence" value="ECO:0007669"/>
    <property type="project" value="InterPro"/>
</dbReference>
<organism evidence="4 5">
    <name type="scientific">Coleofasciculus chthonoplastes PCC 7420</name>
    <dbReference type="NCBI Taxonomy" id="118168"/>
    <lineage>
        <taxon>Bacteria</taxon>
        <taxon>Bacillati</taxon>
        <taxon>Cyanobacteriota</taxon>
        <taxon>Cyanophyceae</taxon>
        <taxon>Coleofasciculales</taxon>
        <taxon>Coleofasciculaceae</taxon>
        <taxon>Coleofasciculus</taxon>
    </lineage>
</organism>
<dbReference type="PANTHER" id="PTHR44591">
    <property type="entry name" value="STRESS RESPONSE REGULATOR PROTEIN 1"/>
    <property type="match status" value="1"/>
</dbReference>
<dbReference type="PANTHER" id="PTHR44591:SF3">
    <property type="entry name" value="RESPONSE REGULATORY DOMAIN-CONTAINING PROTEIN"/>
    <property type="match status" value="1"/>
</dbReference>
<dbReference type="Pfam" id="PF00072">
    <property type="entry name" value="Response_reg"/>
    <property type="match status" value="1"/>
</dbReference>
<dbReference type="RefSeq" id="WP_006105892.1">
    <property type="nucleotide sequence ID" value="NZ_DS989875.1"/>
</dbReference>